<dbReference type="STRING" id="393762.SAMN05660472_00297"/>
<comment type="similarity">
    <text evidence="2">Belongs to the UPF0718 family.</text>
</comment>
<reference evidence="8 9" key="1">
    <citation type="submission" date="2016-10" db="EMBL/GenBank/DDBJ databases">
        <authorList>
            <person name="de Groot N.N."/>
        </authorList>
    </citation>
    <scope>NUCLEOTIDE SEQUENCE [LARGE SCALE GENOMIC DNA]</scope>
    <source>
        <strain evidence="8 9">DSM 18346</strain>
    </source>
</reference>
<name>A0A1G8XQG5_9FIRM</name>
<gene>
    <name evidence="8" type="ORF">SAMN05660472_00297</name>
</gene>
<comment type="subcellular location">
    <subcellularLocation>
        <location evidence="1">Cell membrane</location>
        <topology evidence="1">Multi-pass membrane protein</topology>
    </subcellularLocation>
</comment>
<sequence>MKKVLKRYRFFIGMSILLLIVTVFNRSIGTNALGVATFSLREMILVVPPVFIMLGLLDVWIPRETMIKYMGEDSGIKGTILAFVMGSAAAGPLYAAFPIALVLMRKGAKFNNILVFIGAWSTTKIPTLLFEISALGIEFTLTRLMVNIPGIIIMAYLLEHFVVSKEKESIYENIKKLERV</sequence>
<protein>
    <submittedName>
        <fullName evidence="8">Predicted permease</fullName>
    </submittedName>
</protein>
<keyword evidence="9" id="KW-1185">Reference proteome</keyword>
<feature type="transmembrane region" description="Helical" evidence="7">
    <location>
        <begin position="110"/>
        <end position="132"/>
    </location>
</feature>
<feature type="transmembrane region" description="Helical" evidence="7">
    <location>
        <begin position="7"/>
        <end position="24"/>
    </location>
</feature>
<feature type="transmembrane region" description="Helical" evidence="7">
    <location>
        <begin position="144"/>
        <end position="163"/>
    </location>
</feature>
<feature type="transmembrane region" description="Helical" evidence="7">
    <location>
        <begin position="81"/>
        <end position="104"/>
    </location>
</feature>
<evidence type="ECO:0000313" key="8">
    <source>
        <dbReference type="EMBL" id="SDJ92768.1"/>
    </source>
</evidence>
<dbReference type="InterPro" id="IPR005524">
    <property type="entry name" value="DUF318"/>
</dbReference>
<evidence type="ECO:0000256" key="7">
    <source>
        <dbReference type="SAM" id="Phobius"/>
    </source>
</evidence>
<evidence type="ECO:0000313" key="9">
    <source>
        <dbReference type="Proteomes" id="UP000198718"/>
    </source>
</evidence>
<dbReference type="EMBL" id="FNFP01000001">
    <property type="protein sequence ID" value="SDJ92768.1"/>
    <property type="molecule type" value="Genomic_DNA"/>
</dbReference>
<dbReference type="GO" id="GO:0005886">
    <property type="term" value="C:plasma membrane"/>
    <property type="evidence" value="ECO:0007669"/>
    <property type="project" value="UniProtKB-SubCell"/>
</dbReference>
<dbReference type="RefSeq" id="WP_090549309.1">
    <property type="nucleotide sequence ID" value="NZ_FNFP01000001.1"/>
</dbReference>
<organism evidence="8 9">
    <name type="scientific">Natronincola ferrireducens</name>
    <dbReference type="NCBI Taxonomy" id="393762"/>
    <lineage>
        <taxon>Bacteria</taxon>
        <taxon>Bacillati</taxon>
        <taxon>Bacillota</taxon>
        <taxon>Clostridia</taxon>
        <taxon>Peptostreptococcales</taxon>
        <taxon>Natronincolaceae</taxon>
        <taxon>Natronincola</taxon>
    </lineage>
</organism>
<evidence type="ECO:0000256" key="1">
    <source>
        <dbReference type="ARBA" id="ARBA00004651"/>
    </source>
</evidence>
<evidence type="ECO:0000256" key="5">
    <source>
        <dbReference type="ARBA" id="ARBA00022989"/>
    </source>
</evidence>
<keyword evidence="3" id="KW-1003">Cell membrane</keyword>
<keyword evidence="6 7" id="KW-0472">Membrane</keyword>
<dbReference type="Proteomes" id="UP000198718">
    <property type="component" value="Unassembled WGS sequence"/>
</dbReference>
<dbReference type="OrthoDB" id="9798408at2"/>
<evidence type="ECO:0000256" key="4">
    <source>
        <dbReference type="ARBA" id="ARBA00022692"/>
    </source>
</evidence>
<evidence type="ECO:0000256" key="3">
    <source>
        <dbReference type="ARBA" id="ARBA00022475"/>
    </source>
</evidence>
<keyword evidence="5 7" id="KW-1133">Transmembrane helix</keyword>
<dbReference type="AlphaFoldDB" id="A0A1G8XQG5"/>
<feature type="transmembrane region" description="Helical" evidence="7">
    <location>
        <begin position="44"/>
        <end position="61"/>
    </location>
</feature>
<accession>A0A1G8XQG5</accession>
<proteinExistence type="inferred from homology"/>
<keyword evidence="4 7" id="KW-0812">Transmembrane</keyword>
<dbReference type="Pfam" id="PF03773">
    <property type="entry name" value="ArsP_1"/>
    <property type="match status" value="1"/>
</dbReference>
<evidence type="ECO:0000256" key="2">
    <source>
        <dbReference type="ARBA" id="ARBA00006386"/>
    </source>
</evidence>
<evidence type="ECO:0000256" key="6">
    <source>
        <dbReference type="ARBA" id="ARBA00023136"/>
    </source>
</evidence>